<reference evidence="1" key="1">
    <citation type="journal article" date="2020" name="Stud. Mycol.">
        <title>101 Dothideomycetes genomes: a test case for predicting lifestyles and emergence of pathogens.</title>
        <authorList>
            <person name="Haridas S."/>
            <person name="Albert R."/>
            <person name="Binder M."/>
            <person name="Bloem J."/>
            <person name="Labutti K."/>
            <person name="Salamov A."/>
            <person name="Andreopoulos B."/>
            <person name="Baker S."/>
            <person name="Barry K."/>
            <person name="Bills G."/>
            <person name="Bluhm B."/>
            <person name="Cannon C."/>
            <person name="Castanera R."/>
            <person name="Culley D."/>
            <person name="Daum C."/>
            <person name="Ezra D."/>
            <person name="Gonzalez J."/>
            <person name="Henrissat B."/>
            <person name="Kuo A."/>
            <person name="Liang C."/>
            <person name="Lipzen A."/>
            <person name="Lutzoni F."/>
            <person name="Magnuson J."/>
            <person name="Mondo S."/>
            <person name="Nolan M."/>
            <person name="Ohm R."/>
            <person name="Pangilinan J."/>
            <person name="Park H.-J."/>
            <person name="Ramirez L."/>
            <person name="Alfaro M."/>
            <person name="Sun H."/>
            <person name="Tritt A."/>
            <person name="Yoshinaga Y."/>
            <person name="Zwiers L.-H."/>
            <person name="Turgeon B."/>
            <person name="Goodwin S."/>
            <person name="Spatafora J."/>
            <person name="Crous P."/>
            <person name="Grigoriev I."/>
        </authorList>
    </citation>
    <scope>NUCLEOTIDE SEQUENCE</scope>
    <source>
        <strain evidence="1">CBS 690.94</strain>
    </source>
</reference>
<organism evidence="1 2">
    <name type="scientific">Karstenula rhodostoma CBS 690.94</name>
    <dbReference type="NCBI Taxonomy" id="1392251"/>
    <lineage>
        <taxon>Eukaryota</taxon>
        <taxon>Fungi</taxon>
        <taxon>Dikarya</taxon>
        <taxon>Ascomycota</taxon>
        <taxon>Pezizomycotina</taxon>
        <taxon>Dothideomycetes</taxon>
        <taxon>Pleosporomycetidae</taxon>
        <taxon>Pleosporales</taxon>
        <taxon>Massarineae</taxon>
        <taxon>Didymosphaeriaceae</taxon>
        <taxon>Karstenula</taxon>
    </lineage>
</organism>
<comment type="caution">
    <text evidence="1">The sequence shown here is derived from an EMBL/GenBank/DDBJ whole genome shotgun (WGS) entry which is preliminary data.</text>
</comment>
<dbReference type="Proteomes" id="UP000799764">
    <property type="component" value="Unassembled WGS sequence"/>
</dbReference>
<gene>
    <name evidence="1" type="ORF">P171DRAFT_85223</name>
</gene>
<evidence type="ECO:0000313" key="2">
    <source>
        <dbReference type="Proteomes" id="UP000799764"/>
    </source>
</evidence>
<evidence type="ECO:0000313" key="1">
    <source>
        <dbReference type="EMBL" id="KAF2440905.1"/>
    </source>
</evidence>
<keyword evidence="2" id="KW-1185">Reference proteome</keyword>
<sequence>MRWGLRRGDLGCGCRFVFSDGVCRLSMCIFGYDDRGGSLGYGNSMYLSSTLPIARRSIRRMLPASSVREAVLRTRRHVGSTRSKYAASRCCAADGSCAMHVGEGSIFPSPTVPYTAAQCHQNKPHAQIQGRSCRKPGRCPGNLRSSAVLPRNMLLRLARTIASKV</sequence>
<name>A0A9P4P9J4_9PLEO</name>
<proteinExistence type="predicted"/>
<dbReference type="EMBL" id="MU001506">
    <property type="protein sequence ID" value="KAF2440905.1"/>
    <property type="molecule type" value="Genomic_DNA"/>
</dbReference>
<dbReference type="AlphaFoldDB" id="A0A9P4P9J4"/>
<protein>
    <submittedName>
        <fullName evidence="1">Uncharacterized protein</fullName>
    </submittedName>
</protein>
<accession>A0A9P4P9J4</accession>